<dbReference type="Gene3D" id="1.25.10.10">
    <property type="entry name" value="Leucine-rich Repeat Variant"/>
    <property type="match status" value="1"/>
</dbReference>
<accession>A0ABS2L1A8</accession>
<dbReference type="InterPro" id="IPR011989">
    <property type="entry name" value="ARM-like"/>
</dbReference>
<dbReference type="Proteomes" id="UP000776164">
    <property type="component" value="Unassembled WGS sequence"/>
</dbReference>
<dbReference type="Pfam" id="PF13646">
    <property type="entry name" value="HEAT_2"/>
    <property type="match status" value="1"/>
</dbReference>
<gene>
    <name evidence="1" type="ORF">JOE66_000491</name>
</gene>
<name>A0ABS2L1A8_9MICO</name>
<evidence type="ECO:0008006" key="3">
    <source>
        <dbReference type="Google" id="ProtNLM"/>
    </source>
</evidence>
<proteinExistence type="predicted"/>
<reference evidence="1 2" key="1">
    <citation type="submission" date="2021-01" db="EMBL/GenBank/DDBJ databases">
        <title>Sequencing the genomes of 1000 actinobacteria strains.</title>
        <authorList>
            <person name="Klenk H.-P."/>
        </authorList>
    </citation>
    <scope>NUCLEOTIDE SEQUENCE [LARGE SCALE GENOMIC DNA]</scope>
    <source>
        <strain evidence="1 2">DSM 13057</strain>
    </source>
</reference>
<dbReference type="InterPro" id="IPR021133">
    <property type="entry name" value="HEAT_type_2"/>
</dbReference>
<sequence>MADHNAHSTPTDSLETRLDAQVKLDGESRVASRASSILRGGYEGEDFLRVVGGPHAEGILTGAPALYWPELWGARALLYVWDDSAAPAVLAALTNQSWRVREMAARVCATRSLGTPDDFARLTTDEHARVRSAAARAIAAIGDAASADALERMLRDHDKEVRRAAQQSLDALRARLNNN</sequence>
<dbReference type="EMBL" id="JAFBBU010000001">
    <property type="protein sequence ID" value="MBM7470857.1"/>
    <property type="molecule type" value="Genomic_DNA"/>
</dbReference>
<evidence type="ECO:0000313" key="1">
    <source>
        <dbReference type="EMBL" id="MBM7470857.1"/>
    </source>
</evidence>
<dbReference type="SMART" id="SM00567">
    <property type="entry name" value="EZ_HEAT"/>
    <property type="match status" value="1"/>
</dbReference>
<dbReference type="RefSeq" id="WP_205106549.1">
    <property type="nucleotide sequence ID" value="NZ_BAAAHT010000018.1"/>
</dbReference>
<comment type="caution">
    <text evidence="1">The sequence shown here is derived from an EMBL/GenBank/DDBJ whole genome shotgun (WGS) entry which is preliminary data.</text>
</comment>
<keyword evidence="2" id="KW-1185">Reference proteome</keyword>
<evidence type="ECO:0000313" key="2">
    <source>
        <dbReference type="Proteomes" id="UP000776164"/>
    </source>
</evidence>
<protein>
    <recommendedName>
        <fullName evidence="3">HEAT repeat domain-containing protein</fullName>
    </recommendedName>
</protein>
<dbReference type="PROSITE" id="PS50077">
    <property type="entry name" value="HEAT_REPEAT"/>
    <property type="match status" value="1"/>
</dbReference>
<dbReference type="SUPFAM" id="SSF48371">
    <property type="entry name" value="ARM repeat"/>
    <property type="match status" value="1"/>
</dbReference>
<dbReference type="InterPro" id="IPR004155">
    <property type="entry name" value="PBS_lyase_HEAT"/>
</dbReference>
<dbReference type="InterPro" id="IPR016024">
    <property type="entry name" value="ARM-type_fold"/>
</dbReference>
<organism evidence="1 2">
    <name type="scientific">Subtercola frigoramans</name>
    <dbReference type="NCBI Taxonomy" id="120298"/>
    <lineage>
        <taxon>Bacteria</taxon>
        <taxon>Bacillati</taxon>
        <taxon>Actinomycetota</taxon>
        <taxon>Actinomycetes</taxon>
        <taxon>Micrococcales</taxon>
        <taxon>Microbacteriaceae</taxon>
        <taxon>Subtercola</taxon>
    </lineage>
</organism>